<evidence type="ECO:0000313" key="1">
    <source>
        <dbReference type="EMBL" id="AFK90266.1"/>
    </source>
</evidence>
<geneLocation type="plasmid" evidence="1">
    <name>pSARC14-41</name>
</geneLocation>
<protein>
    <submittedName>
        <fullName evidence="1">Uncharacterized protein</fullName>
    </submittedName>
</protein>
<dbReference type="AlphaFoldDB" id="I3W3T9"/>
<keyword evidence="1" id="KW-0614">Plasmid</keyword>
<sequence length="47" mass="4868">MGIRFTDLNGAGIPVTMTSIPLEGTATVGDLSFYITAVKTGPVILPM</sequence>
<reference evidence="1" key="1">
    <citation type="submission" date="2012-01" db="EMBL/GenBank/DDBJ databases">
        <authorList>
            <person name="Summers A.O."/>
            <person name="Wireman J."/>
            <person name="Williams L.E."/>
            <person name="Farina S."/>
        </authorList>
    </citation>
    <scope>NUCLEOTIDE SEQUENCE</scope>
    <source>
        <strain evidence="1">SARC14</strain>
        <plasmid evidence="1">pSARC14-41</plasmid>
    </source>
</reference>
<accession>I3W3T9</accession>
<organism evidence="1">
    <name type="scientific">Salmonella enterica subsp. indica</name>
    <dbReference type="NCBI Taxonomy" id="59207"/>
    <lineage>
        <taxon>Bacteria</taxon>
        <taxon>Pseudomonadati</taxon>
        <taxon>Pseudomonadota</taxon>
        <taxon>Gammaproteobacteria</taxon>
        <taxon>Enterobacterales</taxon>
        <taxon>Enterobacteriaceae</taxon>
        <taxon>Salmonella</taxon>
    </lineage>
</organism>
<dbReference type="EMBL" id="JQ418540">
    <property type="protein sequence ID" value="AFK90266.1"/>
    <property type="molecule type" value="Genomic_DNA"/>
</dbReference>
<name>I3W3T9_SALER</name>
<proteinExistence type="predicted"/>